<comment type="caution">
    <text evidence="2">The sequence shown here is derived from an EMBL/GenBank/DDBJ whole genome shotgun (WGS) entry which is preliminary data.</text>
</comment>
<keyword evidence="1" id="KW-1133">Transmembrane helix</keyword>
<dbReference type="EMBL" id="JAFBDZ010000001">
    <property type="protein sequence ID" value="MBM7583714.1"/>
    <property type="molecule type" value="Genomic_DNA"/>
</dbReference>
<name>A0ABS2N7G2_9BACI</name>
<gene>
    <name evidence="2" type="ORF">JOC86_000251</name>
</gene>
<evidence type="ECO:0000256" key="1">
    <source>
        <dbReference type="SAM" id="Phobius"/>
    </source>
</evidence>
<keyword evidence="3" id="KW-1185">Reference proteome</keyword>
<reference evidence="2 3" key="1">
    <citation type="submission" date="2021-01" db="EMBL/GenBank/DDBJ databases">
        <title>Genomic Encyclopedia of Type Strains, Phase IV (KMG-IV): sequencing the most valuable type-strain genomes for metagenomic binning, comparative biology and taxonomic classification.</title>
        <authorList>
            <person name="Goeker M."/>
        </authorList>
    </citation>
    <scope>NUCLEOTIDE SEQUENCE [LARGE SCALE GENOMIC DNA]</scope>
    <source>
        <strain evidence="2 3">DSM 24834</strain>
    </source>
</reference>
<evidence type="ECO:0000313" key="3">
    <source>
        <dbReference type="Proteomes" id="UP001646157"/>
    </source>
</evidence>
<feature type="transmembrane region" description="Helical" evidence="1">
    <location>
        <begin position="16"/>
        <end position="33"/>
    </location>
</feature>
<accession>A0ABS2N7G2</accession>
<dbReference type="Proteomes" id="UP001646157">
    <property type="component" value="Unassembled WGS sequence"/>
</dbReference>
<keyword evidence="1" id="KW-0812">Transmembrane</keyword>
<feature type="transmembrane region" description="Helical" evidence="1">
    <location>
        <begin position="103"/>
        <end position="124"/>
    </location>
</feature>
<evidence type="ECO:0000313" key="2">
    <source>
        <dbReference type="EMBL" id="MBM7583714.1"/>
    </source>
</evidence>
<feature type="transmembrane region" description="Helical" evidence="1">
    <location>
        <begin position="53"/>
        <end position="72"/>
    </location>
</feature>
<proteinExistence type="predicted"/>
<keyword evidence="1" id="KW-0472">Membrane</keyword>
<dbReference type="RefSeq" id="WP_205167957.1">
    <property type="nucleotide sequence ID" value="NZ_JAFBDZ010000001.1"/>
</dbReference>
<feature type="transmembrane region" description="Helical" evidence="1">
    <location>
        <begin position="203"/>
        <end position="223"/>
    </location>
</feature>
<organism evidence="2 3">
    <name type="scientific">Rossellomorea pakistanensis</name>
    <dbReference type="NCBI Taxonomy" id="992288"/>
    <lineage>
        <taxon>Bacteria</taxon>
        <taxon>Bacillati</taxon>
        <taxon>Bacillota</taxon>
        <taxon>Bacilli</taxon>
        <taxon>Bacillales</taxon>
        <taxon>Bacillaceae</taxon>
        <taxon>Rossellomorea</taxon>
    </lineage>
</organism>
<feature type="transmembrane region" description="Helical" evidence="1">
    <location>
        <begin position="161"/>
        <end position="180"/>
    </location>
</feature>
<sequence>MWAICLNEFRGHFKSIKSLIVVAMIFGITYLSADLMETVSSKIDIGSVGNDVYAIGTILIVYLLGFFFITGLSHDQINREVTSRTIRFLVTKTSKTNILLGKYIGILFFWLFCMTVSFILISLVSKDFLWLGLLDCMTFLSVALALNLIFSIILPKPAISMFFGIIFALLFPALSVWSIYTDRFYVSWFKFFTPYYYSSLGEFYILINLVYAGCLLLLAIWLFKRRDL</sequence>
<feature type="transmembrane region" description="Helical" evidence="1">
    <location>
        <begin position="130"/>
        <end position="154"/>
    </location>
</feature>
<protein>
    <submittedName>
        <fullName evidence="2">ABC-2 type transport system permease protein</fullName>
    </submittedName>
</protein>